<dbReference type="InterPro" id="IPR007393">
    <property type="entry name" value="YlxR_dom"/>
</dbReference>
<dbReference type="InterPro" id="IPR035931">
    <property type="entry name" value="YlxR-like_sf"/>
</dbReference>
<reference evidence="3 4" key="1">
    <citation type="submission" date="2019-12" db="EMBL/GenBank/DDBJ databases">
        <title>Genomic-based taxomic classification of the family Erythrobacteraceae.</title>
        <authorList>
            <person name="Xu L."/>
        </authorList>
    </citation>
    <scope>NUCLEOTIDE SEQUENCE [LARGE SCALE GENOMIC DNA]</scope>
    <source>
        <strain evidence="3 4">LMG 29519</strain>
    </source>
</reference>
<dbReference type="PANTHER" id="PTHR34215">
    <property type="entry name" value="BLL0784 PROTEIN"/>
    <property type="match status" value="1"/>
</dbReference>
<feature type="domain" description="YlxR" evidence="2">
    <location>
        <begin position="27"/>
        <end position="94"/>
    </location>
</feature>
<dbReference type="PANTHER" id="PTHR34215:SF1">
    <property type="entry name" value="YLXR DOMAIN-CONTAINING PROTEIN"/>
    <property type="match status" value="1"/>
</dbReference>
<evidence type="ECO:0000256" key="1">
    <source>
        <dbReference type="SAM" id="MobiDB-lite"/>
    </source>
</evidence>
<comment type="caution">
    <text evidence="3">The sequence shown here is derived from an EMBL/GenBank/DDBJ whole genome shotgun (WGS) entry which is preliminary data.</text>
</comment>
<protein>
    <submittedName>
        <fullName evidence="3">DUF448 domain-containing protein</fullName>
    </submittedName>
</protein>
<dbReference type="SUPFAM" id="SSF55315">
    <property type="entry name" value="L30e-like"/>
    <property type="match status" value="1"/>
</dbReference>
<dbReference type="InterPro" id="IPR029064">
    <property type="entry name" value="Ribosomal_eL30-like_sf"/>
</dbReference>
<accession>A0A6I4U360</accession>
<evidence type="ECO:0000313" key="4">
    <source>
        <dbReference type="Proteomes" id="UP000429229"/>
    </source>
</evidence>
<sequence>MRTPPNERLTSDIAEDRKARSASGPERKCVLSGNHGGRDDLLRLAISPDGDVLFDPRAKAPGRGAWLGVSRGELEQAIAKKKLRGALARAFKGAALSVPDDLPERIDNGLFRNLTERLGLEMRAGHLILGTEKIATAARKGEVHWLGHAADASADGTSKLDQAWRVGSDAEGSDLKGVRLLLDREALSVALGRANVVHLALVDRGAAERVELALARLTRFRGEAEASLGDDEDMTKEV</sequence>
<dbReference type="SUPFAM" id="SSF64376">
    <property type="entry name" value="YlxR-like"/>
    <property type="match status" value="1"/>
</dbReference>
<dbReference type="RefSeq" id="WP_160615435.1">
    <property type="nucleotide sequence ID" value="NZ_WTYR01000001.1"/>
</dbReference>
<dbReference type="Proteomes" id="UP000429229">
    <property type="component" value="Unassembled WGS sequence"/>
</dbReference>
<dbReference type="Gene3D" id="3.30.1230.10">
    <property type="entry name" value="YlxR-like"/>
    <property type="match status" value="1"/>
</dbReference>
<dbReference type="OrthoDB" id="9799836at2"/>
<feature type="region of interest" description="Disordered" evidence="1">
    <location>
        <begin position="1"/>
        <end position="32"/>
    </location>
</feature>
<gene>
    <name evidence="3" type="ORF">GRI68_01855</name>
</gene>
<evidence type="ECO:0000313" key="3">
    <source>
        <dbReference type="EMBL" id="MXP08922.1"/>
    </source>
</evidence>
<feature type="compositionally biased region" description="Basic and acidic residues" evidence="1">
    <location>
        <begin position="14"/>
        <end position="29"/>
    </location>
</feature>
<proteinExistence type="predicted"/>
<dbReference type="Pfam" id="PF04296">
    <property type="entry name" value="YlxR"/>
    <property type="match status" value="1"/>
</dbReference>
<dbReference type="Gene3D" id="3.30.1330.30">
    <property type="match status" value="1"/>
</dbReference>
<keyword evidence="4" id="KW-1185">Reference proteome</keyword>
<dbReference type="AlphaFoldDB" id="A0A6I4U360"/>
<dbReference type="InterPro" id="IPR037465">
    <property type="entry name" value="YlxR"/>
</dbReference>
<dbReference type="EMBL" id="WTYR01000001">
    <property type="protein sequence ID" value="MXP08922.1"/>
    <property type="molecule type" value="Genomic_DNA"/>
</dbReference>
<organism evidence="3 4">
    <name type="scientific">Alteriqipengyuania halimionae</name>
    <dbReference type="NCBI Taxonomy" id="1926630"/>
    <lineage>
        <taxon>Bacteria</taxon>
        <taxon>Pseudomonadati</taxon>
        <taxon>Pseudomonadota</taxon>
        <taxon>Alphaproteobacteria</taxon>
        <taxon>Sphingomonadales</taxon>
        <taxon>Erythrobacteraceae</taxon>
        <taxon>Alteriqipengyuania</taxon>
    </lineage>
</organism>
<name>A0A6I4U360_9SPHN</name>
<evidence type="ECO:0000259" key="2">
    <source>
        <dbReference type="Pfam" id="PF04296"/>
    </source>
</evidence>